<dbReference type="EMBL" id="JAVREN010000010">
    <property type="protein sequence ID" value="MDT0307256.1"/>
    <property type="molecule type" value="Genomic_DNA"/>
</dbReference>
<gene>
    <name evidence="1" type="ORF">RM780_09805</name>
</gene>
<dbReference type="RefSeq" id="WP_311630198.1">
    <property type="nucleotide sequence ID" value="NZ_JAVREN010000010.1"/>
</dbReference>
<comment type="caution">
    <text evidence="1">The sequence shown here is derived from an EMBL/GenBank/DDBJ whole genome shotgun (WGS) entry which is preliminary data.</text>
</comment>
<organism evidence="1 2">
    <name type="scientific">Streptomyces boetiae</name>
    <dbReference type="NCBI Taxonomy" id="3075541"/>
    <lineage>
        <taxon>Bacteria</taxon>
        <taxon>Bacillati</taxon>
        <taxon>Actinomycetota</taxon>
        <taxon>Actinomycetes</taxon>
        <taxon>Kitasatosporales</taxon>
        <taxon>Streptomycetaceae</taxon>
        <taxon>Streptomyces</taxon>
    </lineage>
</organism>
<accession>A0ABU2L727</accession>
<protein>
    <submittedName>
        <fullName evidence="1">Uncharacterized protein</fullName>
    </submittedName>
</protein>
<evidence type="ECO:0000313" key="2">
    <source>
        <dbReference type="Proteomes" id="UP001183388"/>
    </source>
</evidence>
<proteinExistence type="predicted"/>
<keyword evidence="2" id="KW-1185">Reference proteome</keyword>
<dbReference type="Proteomes" id="UP001183388">
    <property type="component" value="Unassembled WGS sequence"/>
</dbReference>
<sequence>MEDIAQDAGLSVADRARRVAPLWTAYRSRYPDSLIRDMVADLMHLITAEGGDPDREIDAAIQTHDAERDT</sequence>
<evidence type="ECO:0000313" key="1">
    <source>
        <dbReference type="EMBL" id="MDT0307256.1"/>
    </source>
</evidence>
<name>A0ABU2L727_9ACTN</name>
<reference evidence="2" key="1">
    <citation type="submission" date="2023-07" db="EMBL/GenBank/DDBJ databases">
        <title>30 novel species of actinomycetes from the DSMZ collection.</title>
        <authorList>
            <person name="Nouioui I."/>
        </authorList>
    </citation>
    <scope>NUCLEOTIDE SEQUENCE [LARGE SCALE GENOMIC DNA]</scope>
    <source>
        <strain evidence="2">DSM 44917</strain>
    </source>
</reference>